<protein>
    <submittedName>
        <fullName evidence="3">Uncharacterized protein</fullName>
    </submittedName>
</protein>
<feature type="transmembrane region" description="Helical" evidence="2">
    <location>
        <begin position="12"/>
        <end position="30"/>
    </location>
</feature>
<dbReference type="EMBL" id="AP014800">
    <property type="protein sequence ID" value="BAQ69171.1"/>
    <property type="molecule type" value="Genomic_DNA"/>
</dbReference>
<evidence type="ECO:0000313" key="10">
    <source>
        <dbReference type="Proteomes" id="UP000064912"/>
    </source>
</evidence>
<dbReference type="KEGG" id="rsu:NHU_02016"/>
<evidence type="ECO:0000313" key="5">
    <source>
        <dbReference type="EMBL" id="BAQ67826.1"/>
    </source>
</evidence>
<dbReference type="EMBL" id="AP014800">
    <property type="protein sequence ID" value="BAQ67826.1"/>
    <property type="molecule type" value="Genomic_DNA"/>
</dbReference>
<proteinExistence type="predicted"/>
<evidence type="ECO:0000313" key="11">
    <source>
        <dbReference type="Proteomes" id="UP000604473"/>
    </source>
</evidence>
<dbReference type="Proteomes" id="UP000604473">
    <property type="component" value="Unassembled WGS sequence"/>
</dbReference>
<name>A0A0D6AXQ3_RHOSU</name>
<dbReference type="EMBL" id="AP014800">
    <property type="protein sequence ID" value="BAQ67199.1"/>
    <property type="molecule type" value="Genomic_DNA"/>
</dbReference>
<gene>
    <name evidence="9" type="ORF">JMM60_19810</name>
    <name evidence="3" type="ORF">NHU_00027</name>
    <name evidence="4" type="ORF">NHU_00424</name>
    <name evidence="5" type="ORF">NHU_00657</name>
    <name evidence="6" type="ORF">NHU_01616</name>
    <name evidence="7" type="ORF">NHU_02016</name>
    <name evidence="8" type="ORF">NHU_04335</name>
</gene>
<reference evidence="3 10" key="1">
    <citation type="submission" date="2015-02" db="EMBL/GenBank/DDBJ databases">
        <title>Genome sequene of Rhodovulum sulfidophilum DSM 2351.</title>
        <authorList>
            <person name="Nagao N."/>
        </authorList>
    </citation>
    <scope>NUCLEOTIDE SEQUENCE [LARGE SCALE GENOMIC DNA]</scope>
    <source>
        <strain evidence="3 10">DSM 2351</strain>
    </source>
</reference>
<dbReference type="KEGG" id="rsu:NHU_00657"/>
<evidence type="ECO:0000313" key="6">
    <source>
        <dbReference type="EMBL" id="BAQ68773.1"/>
    </source>
</evidence>
<dbReference type="EMBL" id="JAESJJ010000041">
    <property type="protein sequence ID" value="MBL3610993.1"/>
    <property type="molecule type" value="Genomic_DNA"/>
</dbReference>
<keyword evidence="1" id="KW-0175">Coiled coil</keyword>
<dbReference type="Proteomes" id="UP000064912">
    <property type="component" value="Chromosome"/>
</dbReference>
<evidence type="ECO:0000256" key="2">
    <source>
        <dbReference type="SAM" id="Phobius"/>
    </source>
</evidence>
<evidence type="ECO:0000313" key="8">
    <source>
        <dbReference type="EMBL" id="BAQ71448.1"/>
    </source>
</evidence>
<accession>A0A0D6AXQ3</accession>
<dbReference type="GeneID" id="93541265"/>
<dbReference type="EMBL" id="AP014800">
    <property type="protein sequence ID" value="BAQ68773.1"/>
    <property type="molecule type" value="Genomic_DNA"/>
</dbReference>
<keyword evidence="11" id="KW-1185">Reference proteome</keyword>
<evidence type="ECO:0000313" key="9">
    <source>
        <dbReference type="EMBL" id="MBL3610993.1"/>
    </source>
</evidence>
<organism evidence="3 10">
    <name type="scientific">Rhodovulum sulfidophilum</name>
    <name type="common">Rhodobacter sulfidophilus</name>
    <dbReference type="NCBI Taxonomy" id="35806"/>
    <lineage>
        <taxon>Bacteria</taxon>
        <taxon>Pseudomonadati</taxon>
        <taxon>Pseudomonadota</taxon>
        <taxon>Alphaproteobacteria</taxon>
        <taxon>Rhodobacterales</taxon>
        <taxon>Paracoccaceae</taxon>
        <taxon>Rhodovulum</taxon>
    </lineage>
</organism>
<evidence type="ECO:0000313" key="4">
    <source>
        <dbReference type="EMBL" id="BAQ67594.1"/>
    </source>
</evidence>
<dbReference type="KEGG" id="rsu:NHU_00027"/>
<evidence type="ECO:0000313" key="7">
    <source>
        <dbReference type="EMBL" id="BAQ69171.1"/>
    </source>
</evidence>
<dbReference type="KEGG" id="rsu:NHU_04335"/>
<dbReference type="RefSeq" id="WP_042461673.1">
    <property type="nucleotide sequence ID" value="NZ_CP015421.1"/>
</dbReference>
<dbReference type="AlphaFoldDB" id="A0A0D6AXQ3"/>
<keyword evidence="2" id="KW-0472">Membrane</keyword>
<dbReference type="KEGG" id="rsu:NHU_00424"/>
<dbReference type="EMBL" id="AP014800">
    <property type="protein sequence ID" value="BAQ67594.1"/>
    <property type="molecule type" value="Genomic_DNA"/>
</dbReference>
<dbReference type="EMBL" id="AP014800">
    <property type="protein sequence ID" value="BAQ71448.1"/>
    <property type="molecule type" value="Genomic_DNA"/>
</dbReference>
<dbReference type="KEGG" id="rsu:NHU_01616"/>
<feature type="coiled-coil region" evidence="1">
    <location>
        <begin position="36"/>
        <end position="92"/>
    </location>
</feature>
<evidence type="ECO:0000313" key="3">
    <source>
        <dbReference type="EMBL" id="BAQ67199.1"/>
    </source>
</evidence>
<keyword evidence="2" id="KW-1133">Transmembrane helix</keyword>
<sequence>MQELTTQIRDWWAVMLSLLGLAVWSVRLEARARTNTAALDRETARLAEEIRALEARWQRQRAEDLAARQRDREETNALLRELRADIKTVLQRVPR</sequence>
<evidence type="ECO:0000256" key="1">
    <source>
        <dbReference type="SAM" id="Coils"/>
    </source>
</evidence>
<keyword evidence="2" id="KW-0812">Transmembrane</keyword>
<reference evidence="9 11" key="2">
    <citation type="submission" date="2021-01" db="EMBL/GenBank/DDBJ databases">
        <title>Draft genomes of Rhodovulum sulfidophilum.</title>
        <authorList>
            <person name="Guzman M.S."/>
        </authorList>
    </citation>
    <scope>NUCLEOTIDE SEQUENCE [LARGE SCALE GENOMIC DNA]</scope>
    <source>
        <strain evidence="9 11">AB35</strain>
    </source>
</reference>
<dbReference type="PATRIC" id="fig|35806.4.peg.1671"/>